<gene>
    <name evidence="2" type="ORF">JK358_27660</name>
</gene>
<evidence type="ECO:0000313" key="3">
    <source>
        <dbReference type="Proteomes" id="UP000602198"/>
    </source>
</evidence>
<accession>A0ABS1MDP1</accession>
<sequence>MTNAAHVEPREAHTGAPLGPGSLTWKYFGDRRSKLFFGRSGTLQNMHPAVGAALQQHSNFFDDPWDRLLRSIPRIEDSIYDSPESGAAQRVRDYHRDIKGIDHHGKRYHALNPDVYWWTHAVFVETMIALNEHFGTPLTWAEKDQLIAEGVTWWQRYGLSEQPVITNYADFQAYWNRMLAAELEANATTDFALNAARLEIPPVPGIPRPVWTVIRKPFMQFNVWLIAALMPERGREILGLRWNSLDALGFQVFSTLVRTTWPLVPRRLRYEKSVYERIVAAEKD</sequence>
<organism evidence="2 3">
    <name type="scientific">Nocardia acididurans</name>
    <dbReference type="NCBI Taxonomy" id="2802282"/>
    <lineage>
        <taxon>Bacteria</taxon>
        <taxon>Bacillati</taxon>
        <taxon>Actinomycetota</taxon>
        <taxon>Actinomycetes</taxon>
        <taxon>Mycobacteriales</taxon>
        <taxon>Nocardiaceae</taxon>
        <taxon>Nocardia</taxon>
    </lineage>
</organism>
<dbReference type="InterPro" id="IPR018713">
    <property type="entry name" value="MPAB/Lcp_cat_dom"/>
</dbReference>
<dbReference type="EMBL" id="JAERRJ010000011">
    <property type="protein sequence ID" value="MBL1078190.1"/>
    <property type="molecule type" value="Genomic_DNA"/>
</dbReference>
<evidence type="ECO:0000259" key="1">
    <source>
        <dbReference type="Pfam" id="PF09995"/>
    </source>
</evidence>
<dbReference type="PANTHER" id="PTHR36151">
    <property type="entry name" value="BLR2777 PROTEIN"/>
    <property type="match status" value="1"/>
</dbReference>
<name>A0ABS1MDP1_9NOCA</name>
<dbReference type="Proteomes" id="UP000602198">
    <property type="component" value="Unassembled WGS sequence"/>
</dbReference>
<reference evidence="2 3" key="1">
    <citation type="submission" date="2021-01" db="EMBL/GenBank/DDBJ databases">
        <title>WGS of actinomycetes isolated from Thailand.</title>
        <authorList>
            <person name="Thawai C."/>
        </authorList>
    </citation>
    <scope>NUCLEOTIDE SEQUENCE [LARGE SCALE GENOMIC DNA]</scope>
    <source>
        <strain evidence="2 3">LPG 2</strain>
    </source>
</reference>
<evidence type="ECO:0000313" key="2">
    <source>
        <dbReference type="EMBL" id="MBL1078190.1"/>
    </source>
</evidence>
<proteinExistence type="predicted"/>
<protein>
    <submittedName>
        <fullName evidence="2">DUF2236 domain-containing protein</fullName>
    </submittedName>
</protein>
<comment type="caution">
    <text evidence="2">The sequence shown here is derived from an EMBL/GenBank/DDBJ whole genome shotgun (WGS) entry which is preliminary data.</text>
</comment>
<keyword evidence="3" id="KW-1185">Reference proteome</keyword>
<feature type="domain" description="ER-bound oxygenase mpaB/mpaB'/Rubber oxygenase catalytic" evidence="1">
    <location>
        <begin position="25"/>
        <end position="258"/>
    </location>
</feature>
<dbReference type="Pfam" id="PF09995">
    <property type="entry name" value="MPAB_Lcp_cat"/>
    <property type="match status" value="1"/>
</dbReference>
<dbReference type="PANTHER" id="PTHR36151:SF3">
    <property type="entry name" value="ER-BOUND OXYGENASE MPAB_MPAB'_RUBBER OXYGENASE CATALYTIC DOMAIN-CONTAINING PROTEIN"/>
    <property type="match status" value="1"/>
</dbReference>
<dbReference type="RefSeq" id="WP_201953037.1">
    <property type="nucleotide sequence ID" value="NZ_JAERRJ010000011.1"/>
</dbReference>